<dbReference type="CDD" id="cd12148">
    <property type="entry name" value="fungal_TF_MHR"/>
    <property type="match status" value="1"/>
</dbReference>
<dbReference type="Proteomes" id="UP001306508">
    <property type="component" value="Unassembled WGS sequence"/>
</dbReference>
<feature type="region of interest" description="Disordered" evidence="5">
    <location>
        <begin position="1049"/>
        <end position="1074"/>
    </location>
</feature>
<accession>A0AAN7WQQ2</accession>
<evidence type="ECO:0000256" key="1">
    <source>
        <dbReference type="ARBA" id="ARBA00022723"/>
    </source>
</evidence>
<dbReference type="PANTHER" id="PTHR46910:SF12">
    <property type="entry name" value="REGULATORY PROTEIN CAT8"/>
    <property type="match status" value="1"/>
</dbReference>
<evidence type="ECO:0000313" key="7">
    <source>
        <dbReference type="EMBL" id="KAK5781917.1"/>
    </source>
</evidence>
<feature type="coiled-coil region" evidence="4">
    <location>
        <begin position="90"/>
        <end position="117"/>
    </location>
</feature>
<keyword evidence="3" id="KW-0539">Nucleus</keyword>
<dbReference type="InterPro" id="IPR001138">
    <property type="entry name" value="Zn2Cys6_DnaBD"/>
</dbReference>
<feature type="region of interest" description="Disordered" evidence="5">
    <location>
        <begin position="1"/>
        <end position="45"/>
    </location>
</feature>
<dbReference type="SMART" id="SM00066">
    <property type="entry name" value="GAL4"/>
    <property type="match status" value="1"/>
</dbReference>
<dbReference type="GO" id="GO:0000981">
    <property type="term" value="F:DNA-binding transcription factor activity, RNA polymerase II-specific"/>
    <property type="evidence" value="ECO:0007669"/>
    <property type="project" value="InterPro"/>
</dbReference>
<dbReference type="GO" id="GO:0008270">
    <property type="term" value="F:zinc ion binding"/>
    <property type="evidence" value="ECO:0007669"/>
    <property type="project" value="InterPro"/>
</dbReference>
<feature type="compositionally biased region" description="Low complexity" evidence="5">
    <location>
        <begin position="18"/>
        <end position="36"/>
    </location>
</feature>
<keyword evidence="8" id="KW-1185">Reference proteome</keyword>
<evidence type="ECO:0000256" key="2">
    <source>
        <dbReference type="ARBA" id="ARBA00022833"/>
    </source>
</evidence>
<dbReference type="GO" id="GO:0006351">
    <property type="term" value="P:DNA-templated transcription"/>
    <property type="evidence" value="ECO:0007669"/>
    <property type="project" value="InterPro"/>
</dbReference>
<dbReference type="Pfam" id="PF00172">
    <property type="entry name" value="Zn_clus"/>
    <property type="match status" value="1"/>
</dbReference>
<dbReference type="PANTHER" id="PTHR46910">
    <property type="entry name" value="TRANSCRIPTION FACTOR PDR1"/>
    <property type="match status" value="1"/>
</dbReference>
<dbReference type="SMART" id="SM00906">
    <property type="entry name" value="Fungal_trans"/>
    <property type="match status" value="1"/>
</dbReference>
<feature type="compositionally biased region" description="Low complexity" evidence="5">
    <location>
        <begin position="1063"/>
        <end position="1074"/>
    </location>
</feature>
<dbReference type="PROSITE" id="PS50048">
    <property type="entry name" value="ZN2_CY6_FUNGAL_2"/>
    <property type="match status" value="1"/>
</dbReference>
<dbReference type="CDD" id="cd00067">
    <property type="entry name" value="GAL4"/>
    <property type="match status" value="1"/>
</dbReference>
<proteinExistence type="predicted"/>
<reference evidence="8" key="1">
    <citation type="submission" date="2023-07" db="EMBL/GenBank/DDBJ databases">
        <title>A draft genome of Kazachstania heterogenica Y-27499.</title>
        <authorList>
            <person name="Donic C."/>
            <person name="Kralova J.S."/>
            <person name="Fidel L."/>
            <person name="Ben-Dor S."/>
            <person name="Jung S."/>
        </authorList>
    </citation>
    <scope>NUCLEOTIDE SEQUENCE [LARGE SCALE GENOMIC DNA]</scope>
    <source>
        <strain evidence="8">Y27499</strain>
    </source>
</reference>
<evidence type="ECO:0000313" key="8">
    <source>
        <dbReference type="Proteomes" id="UP001306508"/>
    </source>
</evidence>
<evidence type="ECO:0000256" key="3">
    <source>
        <dbReference type="ARBA" id="ARBA00023242"/>
    </source>
</evidence>
<sequence>MSSKKRELDPNKNRNIDNSTFSSSSSSSPSSNNNTSKPTRLRPSQACDRCRSKKIRCDLKQPQCSACFSVGFECKFTDKLLRKTYPRGYTESLEERIRELEAENRKLSALSDMKQQQINYLQQQKQNDKNDPLCISSHPVDHILSSTNPDMTIQNSQPCASAVSDSSHVCDGICLQRTLHPQPVATSFNLNDPTSISFEQDKAPGLLAAKALDLLSNHEESTQLAMLVSLSVPRSTEEILFVPQLLSKIRQQYGFTSKQCLYSVTLLASLKDDLPPPFLQQNSTMLLNSSMDLDTLINKNLWQIQNLYYFINTILKLNILPNLKSDPVSNKGPDIPEMEKNQFYLTFDEIDHLISLFMDHWSQLIPVLNKNDFMNDYAKFKKDIDSLQQHPVPEQPIINLLNIKYFACLLVALCQMGLIIEFKESRKPVTSKFSKLLSYYHHILHLLPRNSFFSVTTTSVRTLQLLSLLLYYFLNTGDIIQLYDLRGTIVTMSQQLRLHRCPSAVLTGSSQKMQKLEQSNRRRLFWCIYYLDVFASFQLGVPRLLKDHEIECALPFALEDTINSTNKVKLEGCVTNFSLAIIRFAKVMGNILDSIFKRTATTNDVVQIAIIHENALDGWRKSLPLEYQMELDVTGKTKLENLTFEKSLLIILYQLAKCMIQLPICAAAAIPILSDDPSTNVNIKTLPSYTALQQSVFSLLKIYGQLRDKYIPLPVNTSRIMTRFALIGAKESLEYTKYGKSFESNKEFLLNVVSEIEVNRRLELPGVISWYSLEMLDLTINLILQTPALKGEKLEKFLQKKIDYYQTQMGITPISNITNSTEKRSKKRSSSIKTEAHKNKKKSKIFNKSKNNDTTTTTAAATSIINQKNKTDNSDNNNNNNCDTLHIFHENDKISKKPIDTSQNQLLEALQDDPILNGNPYRFSNLNLSNFFGSYIRLNEKISTDNIENATIATTTTNNNKITTVPPSLSNSINTVNSTTSPSYFAETNLYNLNNRESNLLTSHLSSISFSNLLPLTGNDGSLSQFNLNMLYDTGNLFESISSENNNLTNNKYSDNRGNEALSNNTINNSNDTNNINVSTDFSSIIDASLGLAPLLLDTTNVNGTRNDDNTHKVDTSCNDLIHPEMNETAHTSNPSNTNTNNNNNVHLAYPIKQPIGRERRRQVIEDISKWQNQ</sequence>
<dbReference type="SUPFAM" id="SSF57701">
    <property type="entry name" value="Zn2/Cys6 DNA-binding domain"/>
    <property type="match status" value="1"/>
</dbReference>
<dbReference type="EMBL" id="JAWIZZ010000023">
    <property type="protein sequence ID" value="KAK5781917.1"/>
    <property type="molecule type" value="Genomic_DNA"/>
</dbReference>
<comment type="caution">
    <text evidence="7">The sequence shown here is derived from an EMBL/GenBank/DDBJ whole genome shotgun (WGS) entry which is preliminary data.</text>
</comment>
<dbReference type="GO" id="GO:0003677">
    <property type="term" value="F:DNA binding"/>
    <property type="evidence" value="ECO:0007669"/>
    <property type="project" value="InterPro"/>
</dbReference>
<feature type="compositionally biased region" description="Basic residues" evidence="5">
    <location>
        <begin position="838"/>
        <end position="847"/>
    </location>
</feature>
<dbReference type="CDD" id="cd15485">
    <property type="entry name" value="ZIP_Cat8"/>
    <property type="match status" value="1"/>
</dbReference>
<organism evidence="7 8">
    <name type="scientific">Arxiozyma heterogenica</name>
    <dbReference type="NCBI Taxonomy" id="278026"/>
    <lineage>
        <taxon>Eukaryota</taxon>
        <taxon>Fungi</taxon>
        <taxon>Dikarya</taxon>
        <taxon>Ascomycota</taxon>
        <taxon>Saccharomycotina</taxon>
        <taxon>Saccharomycetes</taxon>
        <taxon>Saccharomycetales</taxon>
        <taxon>Saccharomycetaceae</taxon>
        <taxon>Arxiozyma</taxon>
    </lineage>
</organism>
<evidence type="ECO:0000259" key="6">
    <source>
        <dbReference type="PROSITE" id="PS50048"/>
    </source>
</evidence>
<name>A0AAN7WQQ2_9SACH</name>
<dbReference type="InterPro" id="IPR036864">
    <property type="entry name" value="Zn2-C6_fun-type_DNA-bd_sf"/>
</dbReference>
<dbReference type="InterPro" id="IPR007219">
    <property type="entry name" value="XnlR_reg_dom"/>
</dbReference>
<keyword evidence="1" id="KW-0479">Metal-binding</keyword>
<feature type="compositionally biased region" description="Basic and acidic residues" evidence="5">
    <location>
        <begin position="1"/>
        <end position="15"/>
    </location>
</feature>
<feature type="domain" description="Zn(2)-C6 fungal-type" evidence="6">
    <location>
        <begin position="46"/>
        <end position="76"/>
    </location>
</feature>
<protein>
    <recommendedName>
        <fullName evidence="6">Zn(2)-C6 fungal-type domain-containing protein</fullName>
    </recommendedName>
</protein>
<feature type="region of interest" description="Disordered" evidence="5">
    <location>
        <begin position="816"/>
        <end position="858"/>
    </location>
</feature>
<feature type="compositionally biased region" description="Low complexity" evidence="5">
    <location>
        <begin position="848"/>
        <end position="858"/>
    </location>
</feature>
<gene>
    <name evidence="7" type="ORF">RI543_000568</name>
</gene>
<dbReference type="InterPro" id="IPR050987">
    <property type="entry name" value="AtrR-like"/>
</dbReference>
<keyword evidence="4" id="KW-0175">Coiled coil</keyword>
<dbReference type="PROSITE" id="PS00463">
    <property type="entry name" value="ZN2_CY6_FUNGAL_1"/>
    <property type="match status" value="1"/>
</dbReference>
<dbReference type="Pfam" id="PF04082">
    <property type="entry name" value="Fungal_trans"/>
    <property type="match status" value="1"/>
</dbReference>
<keyword evidence="2" id="KW-0862">Zinc</keyword>
<dbReference type="Gene3D" id="4.10.240.10">
    <property type="entry name" value="Zn(2)-C6 fungal-type DNA-binding domain"/>
    <property type="match status" value="1"/>
</dbReference>
<dbReference type="AlphaFoldDB" id="A0AAN7WQQ2"/>
<evidence type="ECO:0000256" key="5">
    <source>
        <dbReference type="SAM" id="MobiDB-lite"/>
    </source>
</evidence>
<evidence type="ECO:0000256" key="4">
    <source>
        <dbReference type="SAM" id="Coils"/>
    </source>
</evidence>
<dbReference type="GO" id="GO:0045944">
    <property type="term" value="P:positive regulation of transcription by RNA polymerase II"/>
    <property type="evidence" value="ECO:0007669"/>
    <property type="project" value="UniProtKB-ARBA"/>
</dbReference>